<evidence type="ECO:0000313" key="2">
    <source>
        <dbReference type="EMBL" id="MED6260398.1"/>
    </source>
</evidence>
<comment type="caution">
    <text evidence="2">The sequence shown here is derived from an EMBL/GenBank/DDBJ whole genome shotgun (WGS) entry which is preliminary data.</text>
</comment>
<dbReference type="EMBL" id="JAHUTI010088866">
    <property type="protein sequence ID" value="MED6260398.1"/>
    <property type="molecule type" value="Genomic_DNA"/>
</dbReference>
<evidence type="ECO:0000256" key="1">
    <source>
        <dbReference type="SAM" id="Phobius"/>
    </source>
</evidence>
<keyword evidence="3" id="KW-1185">Reference proteome</keyword>
<keyword evidence="1" id="KW-0472">Membrane</keyword>
<dbReference type="Proteomes" id="UP001345963">
    <property type="component" value="Unassembled WGS sequence"/>
</dbReference>
<sequence length="116" mass="13160">MDPSHILVAMVTEATYHRGSRQIKQVCISARQLLLGTFVAQNTQVLVATGENQQERKNIVLTSQSELVCVFVSVVFYTAPLSETVWLLLREYFLSCHFMGHHFITLLHQVMLLVKG</sequence>
<protein>
    <submittedName>
        <fullName evidence="2">Uncharacterized protein</fullName>
    </submittedName>
</protein>
<keyword evidence="1" id="KW-0812">Transmembrane</keyword>
<organism evidence="2 3">
    <name type="scientific">Ataeniobius toweri</name>
    <dbReference type="NCBI Taxonomy" id="208326"/>
    <lineage>
        <taxon>Eukaryota</taxon>
        <taxon>Metazoa</taxon>
        <taxon>Chordata</taxon>
        <taxon>Craniata</taxon>
        <taxon>Vertebrata</taxon>
        <taxon>Euteleostomi</taxon>
        <taxon>Actinopterygii</taxon>
        <taxon>Neopterygii</taxon>
        <taxon>Teleostei</taxon>
        <taxon>Neoteleostei</taxon>
        <taxon>Acanthomorphata</taxon>
        <taxon>Ovalentaria</taxon>
        <taxon>Atherinomorphae</taxon>
        <taxon>Cyprinodontiformes</taxon>
        <taxon>Goodeidae</taxon>
        <taxon>Ataeniobius</taxon>
    </lineage>
</organism>
<keyword evidence="1" id="KW-1133">Transmembrane helix</keyword>
<reference evidence="2 3" key="1">
    <citation type="submission" date="2021-07" db="EMBL/GenBank/DDBJ databases">
        <authorList>
            <person name="Palmer J.M."/>
        </authorList>
    </citation>
    <scope>NUCLEOTIDE SEQUENCE [LARGE SCALE GENOMIC DNA]</scope>
    <source>
        <strain evidence="2 3">AT_MEX2019</strain>
        <tissue evidence="2">Muscle</tissue>
    </source>
</reference>
<accession>A0ABU7CFD4</accession>
<name>A0ABU7CFD4_9TELE</name>
<proteinExistence type="predicted"/>
<feature type="transmembrane region" description="Helical" evidence="1">
    <location>
        <begin position="59"/>
        <end position="80"/>
    </location>
</feature>
<gene>
    <name evidence="2" type="ORF">ATANTOWER_017115</name>
</gene>
<evidence type="ECO:0000313" key="3">
    <source>
        <dbReference type="Proteomes" id="UP001345963"/>
    </source>
</evidence>